<evidence type="ECO:0000256" key="3">
    <source>
        <dbReference type="ARBA" id="ARBA00022553"/>
    </source>
</evidence>
<feature type="domain" description="PAS" evidence="7">
    <location>
        <begin position="647"/>
        <end position="720"/>
    </location>
</feature>
<dbReference type="Pfam" id="PF00512">
    <property type="entry name" value="HisKA"/>
    <property type="match status" value="1"/>
</dbReference>
<dbReference type="InterPro" id="IPR005467">
    <property type="entry name" value="His_kinase_dom"/>
</dbReference>
<dbReference type="InterPro" id="IPR052162">
    <property type="entry name" value="Sensor_kinase/Photoreceptor"/>
</dbReference>
<evidence type="ECO:0000256" key="2">
    <source>
        <dbReference type="ARBA" id="ARBA00012438"/>
    </source>
</evidence>
<keyword evidence="4" id="KW-0808">Transferase</keyword>
<dbReference type="InterPro" id="IPR003661">
    <property type="entry name" value="HisK_dim/P_dom"/>
</dbReference>
<dbReference type="SUPFAM" id="SSF55874">
    <property type="entry name" value="ATPase domain of HSP90 chaperone/DNA topoisomerase II/histidine kinase"/>
    <property type="match status" value="1"/>
</dbReference>
<dbReference type="PROSITE" id="PS50109">
    <property type="entry name" value="HIS_KIN"/>
    <property type="match status" value="1"/>
</dbReference>
<dbReference type="InterPro" id="IPR035965">
    <property type="entry name" value="PAS-like_dom_sf"/>
</dbReference>
<dbReference type="Pfam" id="PF13426">
    <property type="entry name" value="PAS_9"/>
    <property type="match status" value="2"/>
</dbReference>
<dbReference type="Pfam" id="PF02518">
    <property type="entry name" value="HATPase_c"/>
    <property type="match status" value="1"/>
</dbReference>
<gene>
    <name evidence="9" type="ordered locus">Runsl_5717</name>
</gene>
<dbReference type="EMBL" id="CP002860">
    <property type="protein sequence ID" value="AEI52002.1"/>
    <property type="molecule type" value="Genomic_DNA"/>
</dbReference>
<dbReference type="InterPro" id="IPR036890">
    <property type="entry name" value="HATPase_C_sf"/>
</dbReference>
<feature type="domain" description="PAS" evidence="7">
    <location>
        <begin position="121"/>
        <end position="176"/>
    </location>
</feature>
<evidence type="ECO:0000259" key="6">
    <source>
        <dbReference type="PROSITE" id="PS50109"/>
    </source>
</evidence>
<dbReference type="AlphaFoldDB" id="A0A7U3ZRF7"/>
<dbReference type="InterPro" id="IPR003594">
    <property type="entry name" value="HATPase_dom"/>
</dbReference>
<dbReference type="InterPro" id="IPR000700">
    <property type="entry name" value="PAS-assoc_C"/>
</dbReference>
<name>A0A7U3ZRF7_RUNSL</name>
<evidence type="ECO:0000259" key="8">
    <source>
        <dbReference type="PROSITE" id="PS50113"/>
    </source>
</evidence>
<dbReference type="InterPro" id="IPR000014">
    <property type="entry name" value="PAS"/>
</dbReference>
<dbReference type="RefSeq" id="WP_013921673.1">
    <property type="nucleotide sequence ID" value="NC_015693.1"/>
</dbReference>
<dbReference type="KEGG" id="rsi:Runsl_5717"/>
<dbReference type="CDD" id="cd00130">
    <property type="entry name" value="PAS"/>
    <property type="match status" value="5"/>
</dbReference>
<feature type="domain" description="PAC" evidence="8">
    <location>
        <begin position="594"/>
        <end position="646"/>
    </location>
</feature>
<dbReference type="GO" id="GO:0000155">
    <property type="term" value="F:phosphorelay sensor kinase activity"/>
    <property type="evidence" value="ECO:0007669"/>
    <property type="project" value="InterPro"/>
</dbReference>
<dbReference type="PROSITE" id="PS50112">
    <property type="entry name" value="PAS"/>
    <property type="match status" value="4"/>
</dbReference>
<dbReference type="PANTHER" id="PTHR43304">
    <property type="entry name" value="PHYTOCHROME-LIKE PROTEIN CPH1"/>
    <property type="match status" value="1"/>
</dbReference>
<dbReference type="PROSITE" id="PS50113">
    <property type="entry name" value="PAC"/>
    <property type="match status" value="5"/>
</dbReference>
<keyword evidence="3" id="KW-0597">Phosphoprotein</keyword>
<reference evidence="10" key="1">
    <citation type="submission" date="2011-06" db="EMBL/GenBank/DDBJ databases">
        <title>The complete genome of plasmid 1 of Runella slithyformis DSM 19594.</title>
        <authorList>
            <consortium name="US DOE Joint Genome Institute (JGI-PGF)"/>
            <person name="Lucas S."/>
            <person name="Han J."/>
            <person name="Lapidus A."/>
            <person name="Bruce D."/>
            <person name="Goodwin L."/>
            <person name="Pitluck S."/>
            <person name="Peters L."/>
            <person name="Kyrpides N."/>
            <person name="Mavromatis K."/>
            <person name="Ivanova N."/>
            <person name="Ovchinnikova G."/>
            <person name="Zhang X."/>
            <person name="Misra M."/>
            <person name="Detter J.C."/>
            <person name="Tapia R."/>
            <person name="Han C."/>
            <person name="Land M."/>
            <person name="Hauser L."/>
            <person name="Markowitz V."/>
            <person name="Cheng J.-F."/>
            <person name="Hugenholtz P."/>
            <person name="Woyke T."/>
            <person name="Wu D."/>
            <person name="Tindall B."/>
            <person name="Faehrich R."/>
            <person name="Brambilla E."/>
            <person name="Klenk H.-P."/>
            <person name="Eisen J.A."/>
        </authorList>
    </citation>
    <scope>NUCLEOTIDE SEQUENCE [LARGE SCALE GENOMIC DNA]</scope>
    <source>
        <strain evidence="10">ATCC 29530 / DSM 19594 / LMG 11500 / NCIMB 11436 / LSU 4</strain>
        <plasmid evidence="10">pRUNSL01</plasmid>
    </source>
</reference>
<feature type="domain" description="PAC" evidence="8">
    <location>
        <begin position="721"/>
        <end position="773"/>
    </location>
</feature>
<dbReference type="Proteomes" id="UP000000493">
    <property type="component" value="Plasmid pRUNSL01"/>
</dbReference>
<dbReference type="PANTHER" id="PTHR43304:SF1">
    <property type="entry name" value="PAC DOMAIN-CONTAINING PROTEIN"/>
    <property type="match status" value="1"/>
</dbReference>
<evidence type="ECO:0000259" key="7">
    <source>
        <dbReference type="PROSITE" id="PS50112"/>
    </source>
</evidence>
<dbReference type="GO" id="GO:0006355">
    <property type="term" value="P:regulation of DNA-templated transcription"/>
    <property type="evidence" value="ECO:0007669"/>
    <property type="project" value="InterPro"/>
</dbReference>
<feature type="domain" description="Histidine kinase" evidence="6">
    <location>
        <begin position="791"/>
        <end position="1013"/>
    </location>
</feature>
<evidence type="ECO:0000256" key="1">
    <source>
        <dbReference type="ARBA" id="ARBA00000085"/>
    </source>
</evidence>
<dbReference type="SUPFAM" id="SSF55785">
    <property type="entry name" value="PYP-like sensor domain (PAS domain)"/>
    <property type="match status" value="5"/>
</dbReference>
<dbReference type="CDD" id="cd00075">
    <property type="entry name" value="HATPase"/>
    <property type="match status" value="1"/>
</dbReference>
<dbReference type="InterPro" id="IPR036097">
    <property type="entry name" value="HisK_dim/P_sf"/>
</dbReference>
<feature type="domain" description="PAS" evidence="7">
    <location>
        <begin position="518"/>
        <end position="592"/>
    </location>
</feature>
<dbReference type="SMART" id="SM00086">
    <property type="entry name" value="PAC"/>
    <property type="match status" value="5"/>
</dbReference>
<geneLocation type="plasmid" evidence="9 10">
    <name>pRUNSL01</name>
</geneLocation>
<dbReference type="NCBIfam" id="TIGR00229">
    <property type="entry name" value="sensory_box"/>
    <property type="match status" value="4"/>
</dbReference>
<dbReference type="InterPro" id="IPR013767">
    <property type="entry name" value="PAS_fold"/>
</dbReference>
<dbReference type="Gene3D" id="2.10.70.100">
    <property type="match status" value="1"/>
</dbReference>
<dbReference type="PRINTS" id="PR00344">
    <property type="entry name" value="BCTRLSENSOR"/>
</dbReference>
<dbReference type="EC" id="2.7.13.3" evidence="2"/>
<dbReference type="Gene3D" id="1.10.287.130">
    <property type="match status" value="1"/>
</dbReference>
<dbReference type="SUPFAM" id="SSF47384">
    <property type="entry name" value="Homodimeric domain of signal transducing histidine kinase"/>
    <property type="match status" value="1"/>
</dbReference>
<sequence>MKVIDCDLSNEKELAGLFMGRPVKSSEGQVDDICIYWQKPHSKPLSELPGLRLGTYLGDPNVCGIRLPALFWPMLQAEGTITCDLTIDAMRFELQVAAVEEHYIISIQRILTNVVQKEPIQATMYNDFFTNADVGIVFMDRNGLIKEVNPALEKMTGYKAEELVNTVTATTLRVPEVHQRQMTELLPFISDKSLTGEKIILAYLEEKGILKRENTLLRKDGGQLPILSTVTKVFNRTGGCLGFVNYLFDISELKQTQAGLFKANERLTLATQAGKVGIWEFNTLTKEYTWDEETYKIHGVSPKEPAALTMSYFLSLVHPQDRDYILSKSKEVDEKEFDLEPIRIIRPDGKLRYIKYSGRRLYNNQATLADVIGVVMDVTDRHLAQLALTQSEKMYRFLVNNLKAAIFEMDLQGNLIYLNSFWKEMTGFETEPALGTNCMEFIHPEDRPINSERFSSLMSRKTTEVRHEIRHRTQDGGYRWVELFAKLTLDETGQPNGSIGTLYDISDRKRIEEVLSESEKRFKAIFNSTFQYMALTDTAGNILEVNQSSLKAGGDTYEEVAGKPFWKMNTFKLSPHTQEQLLHFFHSAANGQAVHREVEIYNETQQCHTVDFSIKPIRNDQGAIVSLLTEGRNITQEKNAKQALLESEQRFREIAENVDEIFWSRAGDEAKFLYINPAYERITGQTCQQLYDDPTSLLEIVAEEDRPALQRLLTANVSEDYSTELRLKVKDGSFHWFRARIFIIRDEKGNVRRKVGIAGDITLQKEKEMLLTKSLEKEKELNMLKSQFVSYVSHEFRTPLTVVQSSIELVQHYLFNANGSNLNEQYASKIKHHFSVINNKIQYFTNLLTDILTLQQIEIGKISFFPQPTDIVILATDVLNEFFADRPDERFAELRTEGTPRPIMLDEKLITRILINLLSNAFKFSNTNPRLCLVFQEQQLKIEIIDGGIGIPAEDIPRLFTTFFRAGNVDGIGGTGLGLQISKQLVELHGGYIEVDSCENKGTTMTIVIPSLH</sequence>
<reference evidence="9 10" key="2">
    <citation type="journal article" date="2012" name="Stand. Genomic Sci.">
        <title>Complete genome sequence of the aquatic bacterium Runella slithyformis type strain (LSU 4(T)).</title>
        <authorList>
            <person name="Copeland A."/>
            <person name="Zhang X."/>
            <person name="Misra M."/>
            <person name="Lapidus A."/>
            <person name="Nolan M."/>
            <person name="Lucas S."/>
            <person name="Deshpande S."/>
            <person name="Cheng J.F."/>
            <person name="Tapia R."/>
            <person name="Goodwin L.A."/>
            <person name="Pitluck S."/>
            <person name="Liolios K."/>
            <person name="Pagani I."/>
            <person name="Ivanova N."/>
            <person name="Mikhailova N."/>
            <person name="Pati A."/>
            <person name="Chen A."/>
            <person name="Palaniappan K."/>
            <person name="Land M."/>
            <person name="Hauser L."/>
            <person name="Pan C."/>
            <person name="Jeffries C.D."/>
            <person name="Detter J.C."/>
            <person name="Brambilla E.M."/>
            <person name="Rohde M."/>
            <person name="Djao O.D."/>
            <person name="Goker M."/>
            <person name="Sikorski J."/>
            <person name="Tindall B.J."/>
            <person name="Woyke T."/>
            <person name="Bristow J."/>
            <person name="Eisen J.A."/>
            <person name="Markowitz V."/>
            <person name="Hugenholtz P."/>
            <person name="Kyrpides N.C."/>
            <person name="Klenk H.P."/>
            <person name="Mavromatis K."/>
        </authorList>
    </citation>
    <scope>NUCLEOTIDE SEQUENCE [LARGE SCALE GENOMIC DNA]</scope>
    <source>
        <strain evidence="10">ATCC 29530 / DSM 19594 / LMG 11500 / NCIMB 11436 / LSU 4</strain>
    </source>
</reference>
<evidence type="ECO:0000313" key="10">
    <source>
        <dbReference type="Proteomes" id="UP000000493"/>
    </source>
</evidence>
<keyword evidence="9" id="KW-0614">Plasmid</keyword>
<dbReference type="Pfam" id="PF08447">
    <property type="entry name" value="PAS_3"/>
    <property type="match status" value="2"/>
</dbReference>
<dbReference type="InterPro" id="IPR004358">
    <property type="entry name" value="Sig_transdc_His_kin-like_C"/>
</dbReference>
<organism evidence="9 10">
    <name type="scientific">Runella slithyformis (strain ATCC 29530 / DSM 19594 / LMG 11500 / NCIMB 11436 / LSU 4)</name>
    <dbReference type="NCBI Taxonomy" id="761193"/>
    <lineage>
        <taxon>Bacteria</taxon>
        <taxon>Pseudomonadati</taxon>
        <taxon>Bacteroidota</taxon>
        <taxon>Cytophagia</taxon>
        <taxon>Cytophagales</taxon>
        <taxon>Spirosomataceae</taxon>
        <taxon>Runella</taxon>
    </lineage>
</organism>
<evidence type="ECO:0000313" key="9">
    <source>
        <dbReference type="EMBL" id="AEI52002.1"/>
    </source>
</evidence>
<feature type="domain" description="PAC" evidence="8">
    <location>
        <begin position="210"/>
        <end position="262"/>
    </location>
</feature>
<accession>A0A7U3ZRF7</accession>
<evidence type="ECO:0000256" key="4">
    <source>
        <dbReference type="ARBA" id="ARBA00022679"/>
    </source>
</evidence>
<comment type="catalytic activity">
    <reaction evidence="1">
        <text>ATP + protein L-histidine = ADP + protein N-phospho-L-histidine.</text>
        <dbReference type="EC" id="2.7.13.3"/>
    </reaction>
</comment>
<feature type="domain" description="PAS" evidence="7">
    <location>
        <begin position="391"/>
        <end position="461"/>
    </location>
</feature>
<dbReference type="CDD" id="cd00082">
    <property type="entry name" value="HisKA"/>
    <property type="match status" value="1"/>
</dbReference>
<dbReference type="Pfam" id="PF00989">
    <property type="entry name" value="PAS"/>
    <property type="match status" value="1"/>
</dbReference>
<keyword evidence="5 9" id="KW-0418">Kinase</keyword>
<dbReference type="InterPro" id="IPR013655">
    <property type="entry name" value="PAS_fold_3"/>
</dbReference>
<dbReference type="SMART" id="SM00388">
    <property type="entry name" value="HisKA"/>
    <property type="match status" value="1"/>
</dbReference>
<dbReference type="Gene3D" id="3.30.450.20">
    <property type="entry name" value="PAS domain"/>
    <property type="match status" value="5"/>
</dbReference>
<protein>
    <recommendedName>
        <fullName evidence="2">histidine kinase</fullName>
        <ecNumber evidence="2">2.7.13.3</ecNumber>
    </recommendedName>
</protein>
<proteinExistence type="predicted"/>
<feature type="domain" description="PAC" evidence="8">
    <location>
        <begin position="465"/>
        <end position="517"/>
    </location>
</feature>
<dbReference type="SMART" id="SM00091">
    <property type="entry name" value="PAS"/>
    <property type="match status" value="5"/>
</dbReference>
<keyword evidence="10" id="KW-1185">Reference proteome</keyword>
<dbReference type="InterPro" id="IPR001610">
    <property type="entry name" value="PAC"/>
</dbReference>
<feature type="domain" description="PAC" evidence="8">
    <location>
        <begin position="338"/>
        <end position="390"/>
    </location>
</feature>
<evidence type="ECO:0000256" key="5">
    <source>
        <dbReference type="ARBA" id="ARBA00022777"/>
    </source>
</evidence>
<dbReference type="Gene3D" id="3.30.565.10">
    <property type="entry name" value="Histidine kinase-like ATPase, C-terminal domain"/>
    <property type="match status" value="1"/>
</dbReference>
<dbReference type="SMART" id="SM00387">
    <property type="entry name" value="HATPase_c"/>
    <property type="match status" value="1"/>
</dbReference>